<keyword evidence="3" id="KW-1185">Reference proteome</keyword>
<proteinExistence type="predicted"/>
<evidence type="ECO:0000313" key="3">
    <source>
        <dbReference type="Proteomes" id="UP000002695"/>
    </source>
</evidence>
<dbReference type="KEGG" id="seo:STM14_995"/>
<dbReference type="EMBL" id="CP001363">
    <property type="protein sequence ID" value="ACY87492.1"/>
    <property type="molecule type" value="Genomic_DNA"/>
</dbReference>
<reference evidence="2 3" key="1">
    <citation type="journal article" date="2010" name="J. Bacteriol.">
        <title>Short-term signatures of evolutionary change in the Salmonella enterica serovar typhimurium 14028 genome.</title>
        <authorList>
            <person name="Jarvik T."/>
            <person name="Smillie C."/>
            <person name="Groisman E.A."/>
            <person name="Ochman H."/>
        </authorList>
    </citation>
    <scope>NUCLEOTIDE SEQUENCE [LARGE SCALE GENOMIC DNA]</scope>
    <source>
        <strain evidence="3">14028s / SGSC 2262</strain>
    </source>
</reference>
<protein>
    <submittedName>
        <fullName evidence="2">Uncharacterized protein</fullName>
    </submittedName>
</protein>
<evidence type="ECO:0000313" key="2">
    <source>
        <dbReference type="EMBL" id="ACY87492.1"/>
    </source>
</evidence>
<dbReference type="AlphaFoldDB" id="A0A0F6AZ18"/>
<feature type="region of interest" description="Disordered" evidence="1">
    <location>
        <begin position="1"/>
        <end position="39"/>
    </location>
</feature>
<dbReference type="Proteomes" id="UP000002695">
    <property type="component" value="Chromosome"/>
</dbReference>
<name>A0A0F6AZ18_SALT1</name>
<organism evidence="2 3">
    <name type="scientific">Salmonella typhimurium (strain 14028s / SGSC 2262)</name>
    <dbReference type="NCBI Taxonomy" id="588858"/>
    <lineage>
        <taxon>Bacteria</taxon>
        <taxon>Pseudomonadati</taxon>
        <taxon>Pseudomonadota</taxon>
        <taxon>Gammaproteobacteria</taxon>
        <taxon>Enterobacterales</taxon>
        <taxon>Enterobacteriaceae</taxon>
        <taxon>Salmonella</taxon>
    </lineage>
</organism>
<sequence length="39" mass="4113">MGQSGLTPPPPARVPDVLSRLTSPFQARQASTPPGWLTP</sequence>
<gene>
    <name evidence="2" type="ordered locus">STM14_995</name>
</gene>
<evidence type="ECO:0000256" key="1">
    <source>
        <dbReference type="SAM" id="MobiDB-lite"/>
    </source>
</evidence>
<accession>A0A0F6AZ18</accession>
<dbReference type="HOGENOM" id="CLU_3316652_0_0_6"/>
<feature type="compositionally biased region" description="Polar residues" evidence="1">
    <location>
        <begin position="20"/>
        <end position="32"/>
    </location>
</feature>